<keyword evidence="1" id="KW-1133">Transmembrane helix</keyword>
<keyword evidence="1" id="KW-0472">Membrane</keyword>
<dbReference type="EMBL" id="CAAALY010253281">
    <property type="protein sequence ID" value="VEL36824.1"/>
    <property type="molecule type" value="Genomic_DNA"/>
</dbReference>
<dbReference type="Proteomes" id="UP000784294">
    <property type="component" value="Unassembled WGS sequence"/>
</dbReference>
<organism evidence="2 3">
    <name type="scientific">Protopolystoma xenopodis</name>
    <dbReference type="NCBI Taxonomy" id="117903"/>
    <lineage>
        <taxon>Eukaryota</taxon>
        <taxon>Metazoa</taxon>
        <taxon>Spiralia</taxon>
        <taxon>Lophotrochozoa</taxon>
        <taxon>Platyhelminthes</taxon>
        <taxon>Monogenea</taxon>
        <taxon>Polyopisthocotylea</taxon>
        <taxon>Polystomatidea</taxon>
        <taxon>Polystomatidae</taxon>
        <taxon>Protopolystoma</taxon>
    </lineage>
</organism>
<accession>A0A448XHC9</accession>
<comment type="caution">
    <text evidence="2">The sequence shown here is derived from an EMBL/GenBank/DDBJ whole genome shotgun (WGS) entry which is preliminary data.</text>
</comment>
<dbReference type="AlphaFoldDB" id="A0A448XHC9"/>
<name>A0A448XHC9_9PLAT</name>
<feature type="transmembrane region" description="Helical" evidence="1">
    <location>
        <begin position="90"/>
        <end position="110"/>
    </location>
</feature>
<sequence length="111" mass="12230">MIVLDSQDLTLCWQSLLFAATSIGHHCDVEENKEDDDSDDGDYPPVGLDLGDLDDGKQRANDQANHLIRINWQCFLSLVAVAVVCSKGAVPLIKASFYFTSILLSLLLICF</sequence>
<evidence type="ECO:0000313" key="2">
    <source>
        <dbReference type="EMBL" id="VEL36824.1"/>
    </source>
</evidence>
<keyword evidence="3" id="KW-1185">Reference proteome</keyword>
<feature type="transmembrane region" description="Helical" evidence="1">
    <location>
        <begin position="67"/>
        <end position="84"/>
    </location>
</feature>
<reference evidence="2" key="1">
    <citation type="submission" date="2018-11" db="EMBL/GenBank/DDBJ databases">
        <authorList>
            <consortium name="Pathogen Informatics"/>
        </authorList>
    </citation>
    <scope>NUCLEOTIDE SEQUENCE</scope>
</reference>
<evidence type="ECO:0000313" key="3">
    <source>
        <dbReference type="Proteomes" id="UP000784294"/>
    </source>
</evidence>
<protein>
    <submittedName>
        <fullName evidence="2">Uncharacterized protein</fullName>
    </submittedName>
</protein>
<evidence type="ECO:0000256" key="1">
    <source>
        <dbReference type="SAM" id="Phobius"/>
    </source>
</evidence>
<gene>
    <name evidence="2" type="ORF">PXEA_LOCUS30264</name>
</gene>
<proteinExistence type="predicted"/>
<keyword evidence="1" id="KW-0812">Transmembrane</keyword>